<proteinExistence type="predicted"/>
<protein>
    <submittedName>
        <fullName evidence="1">Uncharacterized protein</fullName>
    </submittedName>
</protein>
<name>A0ABR6YAQ6_9BURK</name>
<accession>A0ABR6YAQ6</accession>
<gene>
    <name evidence="1" type="ORF">H8K55_08525</name>
</gene>
<dbReference type="Proteomes" id="UP000624279">
    <property type="component" value="Unassembled WGS sequence"/>
</dbReference>
<dbReference type="RefSeq" id="WP_186941651.1">
    <property type="nucleotide sequence ID" value="NZ_JACOGA010000006.1"/>
</dbReference>
<dbReference type="EMBL" id="JACOGA010000006">
    <property type="protein sequence ID" value="MBC3873630.1"/>
    <property type="molecule type" value="Genomic_DNA"/>
</dbReference>
<comment type="caution">
    <text evidence="1">The sequence shown here is derived from an EMBL/GenBank/DDBJ whole genome shotgun (WGS) entry which is preliminary data.</text>
</comment>
<keyword evidence="2" id="KW-1185">Reference proteome</keyword>
<sequence length="61" mass="6920">MYKKRRSGGLARVSFQSRSASIFERDSSTEKFSAKASILKHQSLLQALLKNTSSRYVEKIP</sequence>
<reference evidence="1 2" key="1">
    <citation type="submission" date="2020-08" db="EMBL/GenBank/DDBJ databases">
        <title>Novel species isolated from subtropical streams in China.</title>
        <authorList>
            <person name="Lu H."/>
        </authorList>
    </citation>
    <scope>NUCLEOTIDE SEQUENCE [LARGE SCALE GENOMIC DNA]</scope>
    <source>
        <strain evidence="1 2">LX15W</strain>
    </source>
</reference>
<organism evidence="1 2">
    <name type="scientific">Undibacterium flavidum</name>
    <dbReference type="NCBI Taxonomy" id="2762297"/>
    <lineage>
        <taxon>Bacteria</taxon>
        <taxon>Pseudomonadati</taxon>
        <taxon>Pseudomonadota</taxon>
        <taxon>Betaproteobacteria</taxon>
        <taxon>Burkholderiales</taxon>
        <taxon>Oxalobacteraceae</taxon>
        <taxon>Undibacterium</taxon>
    </lineage>
</organism>
<evidence type="ECO:0000313" key="2">
    <source>
        <dbReference type="Proteomes" id="UP000624279"/>
    </source>
</evidence>
<evidence type="ECO:0000313" key="1">
    <source>
        <dbReference type="EMBL" id="MBC3873630.1"/>
    </source>
</evidence>